<gene>
    <name evidence="3" type="ORF">MM415A00215_0016</name>
    <name evidence="2" type="ORF">MM415B00223_0063</name>
    <name evidence="1" type="ORF">TM448A00634_0015</name>
    <name evidence="4" type="ORF">TM448B00399_0016</name>
</gene>
<name>A0A6H1ZH84_9ZZZZ</name>
<dbReference type="EMBL" id="MT144038">
    <property type="protein sequence ID" value="QJA47283.1"/>
    <property type="molecule type" value="Genomic_DNA"/>
</dbReference>
<dbReference type="EMBL" id="MT141571">
    <property type="protein sequence ID" value="QJA67476.1"/>
    <property type="molecule type" value="Genomic_DNA"/>
</dbReference>
<protein>
    <submittedName>
        <fullName evidence="1">Uncharacterized protein</fullName>
    </submittedName>
</protein>
<proteinExistence type="predicted"/>
<sequence>MSNISLKPCIDDDPEKHEEDYLQSLIGEYERDYDRFYVENEWHRQLQIPLPMHLLYDRWHYILRVDQPYHEPDAGFVRKLKDISNDLSVHWIGRDQRWGLFISHRVVYDVYHDGVFYRVCDYFPMCTQILKGPKGEYMPLDERSLPEINFNKLDIFGYMVMMDNAYEENVIRHKKNMDQMFYDNHRENRRELEVVTSKVLGYAPNIAVPVGIDLKQ</sequence>
<dbReference type="EMBL" id="MT142526">
    <property type="protein sequence ID" value="QJA84222.1"/>
    <property type="molecule type" value="Genomic_DNA"/>
</dbReference>
<evidence type="ECO:0000313" key="1">
    <source>
        <dbReference type="EMBL" id="QJA47283.1"/>
    </source>
</evidence>
<dbReference type="AlphaFoldDB" id="A0A6H1ZH84"/>
<evidence type="ECO:0000313" key="4">
    <source>
        <dbReference type="EMBL" id="QJH95325.1"/>
    </source>
</evidence>
<evidence type="ECO:0000313" key="3">
    <source>
        <dbReference type="EMBL" id="QJA84222.1"/>
    </source>
</evidence>
<reference evidence="1" key="1">
    <citation type="submission" date="2020-03" db="EMBL/GenBank/DDBJ databases">
        <title>The deep terrestrial virosphere.</title>
        <authorList>
            <person name="Holmfeldt K."/>
            <person name="Nilsson E."/>
            <person name="Simone D."/>
            <person name="Lopez-Fernandez M."/>
            <person name="Wu X."/>
            <person name="de Brujin I."/>
            <person name="Lundin D."/>
            <person name="Andersson A."/>
            <person name="Bertilsson S."/>
            <person name="Dopson M."/>
        </authorList>
    </citation>
    <scope>NUCLEOTIDE SEQUENCE</scope>
    <source>
        <strain evidence="3">MM415A00215</strain>
        <strain evidence="2">MM415B00223</strain>
        <strain evidence="1">TM448A00634</strain>
        <strain evidence="4">TM448B00399</strain>
    </source>
</reference>
<organism evidence="1">
    <name type="scientific">viral metagenome</name>
    <dbReference type="NCBI Taxonomy" id="1070528"/>
    <lineage>
        <taxon>unclassified sequences</taxon>
        <taxon>metagenomes</taxon>
        <taxon>organismal metagenomes</taxon>
    </lineage>
</organism>
<dbReference type="EMBL" id="MT144617">
    <property type="protein sequence ID" value="QJH95325.1"/>
    <property type="molecule type" value="Genomic_DNA"/>
</dbReference>
<accession>A0A6H1ZH84</accession>
<evidence type="ECO:0000313" key="2">
    <source>
        <dbReference type="EMBL" id="QJA67476.1"/>
    </source>
</evidence>